<evidence type="ECO:0000313" key="9">
    <source>
        <dbReference type="EMBL" id="MBC9811562.1"/>
    </source>
</evidence>
<dbReference type="UniPathway" id="UPA00042">
    <property type="reaction ID" value="UER00497"/>
</dbReference>
<evidence type="ECO:0000256" key="1">
    <source>
        <dbReference type="ARBA" id="ARBA00000316"/>
    </source>
</evidence>
<dbReference type="FunFam" id="3.20.20.10:FF:000002">
    <property type="entry name" value="Alanine racemase"/>
    <property type="match status" value="1"/>
</dbReference>
<dbReference type="Gene3D" id="3.20.20.10">
    <property type="entry name" value="Alanine racemase"/>
    <property type="match status" value="1"/>
</dbReference>
<dbReference type="Pfam" id="PF00842">
    <property type="entry name" value="Ala_racemase_C"/>
    <property type="match status" value="1"/>
</dbReference>
<dbReference type="InterPro" id="IPR000713">
    <property type="entry name" value="Mur_ligase_N"/>
</dbReference>
<dbReference type="GO" id="GO:0005829">
    <property type="term" value="C:cytosol"/>
    <property type="evidence" value="ECO:0007669"/>
    <property type="project" value="TreeGrafter"/>
</dbReference>
<feature type="active site" description="Proton acceptor; specific for D-alanine" evidence="5">
    <location>
        <position position="423"/>
    </location>
</feature>
<dbReference type="CDD" id="cd00430">
    <property type="entry name" value="PLPDE_III_AR"/>
    <property type="match status" value="1"/>
</dbReference>
<dbReference type="Gene3D" id="3.40.1190.10">
    <property type="entry name" value="Mur-like, catalytic domain"/>
    <property type="match status" value="1"/>
</dbReference>
<dbReference type="PANTHER" id="PTHR30511:SF0">
    <property type="entry name" value="ALANINE RACEMASE, CATABOLIC-RELATED"/>
    <property type="match status" value="1"/>
</dbReference>
<gene>
    <name evidence="9" type="primary">alr</name>
    <name evidence="9" type="ORF">H9Y05_03655</name>
</gene>
<comment type="function">
    <text evidence="5">Catalyzes the interconversion of L-alanine and D-alanine. May also act on other amino acids.</text>
</comment>
<comment type="pathway">
    <text evidence="5">Amino-acid biosynthesis; D-alanine biosynthesis; D-alanine from L-alanine: step 1/1.</text>
</comment>
<dbReference type="Gene3D" id="3.40.1390.10">
    <property type="entry name" value="MurE/MurF, N-terminal domain"/>
    <property type="match status" value="1"/>
</dbReference>
<dbReference type="InterPro" id="IPR001608">
    <property type="entry name" value="Ala_racemase_N"/>
</dbReference>
<keyword evidence="3 5" id="KW-0663">Pyridoxal phosphate</keyword>
<evidence type="ECO:0000256" key="4">
    <source>
        <dbReference type="ARBA" id="ARBA00023235"/>
    </source>
</evidence>
<comment type="catalytic activity">
    <reaction evidence="1 5">
        <text>L-alanine = D-alanine</text>
        <dbReference type="Rhea" id="RHEA:20249"/>
        <dbReference type="ChEBI" id="CHEBI:57416"/>
        <dbReference type="ChEBI" id="CHEBI:57972"/>
        <dbReference type="EC" id="5.1.1.1"/>
    </reaction>
</comment>
<dbReference type="Pfam" id="PF01225">
    <property type="entry name" value="Mur_ligase"/>
    <property type="match status" value="1"/>
</dbReference>
<dbReference type="InterPro" id="IPR029066">
    <property type="entry name" value="PLP-binding_barrel"/>
</dbReference>
<dbReference type="Gene3D" id="2.40.37.10">
    <property type="entry name" value="Lyase, Ornithine Decarboxylase, Chain A, domain 1"/>
    <property type="match status" value="1"/>
</dbReference>
<feature type="binding site" evidence="5 7">
    <location>
        <position position="698"/>
    </location>
    <ligand>
        <name>substrate</name>
    </ligand>
</feature>
<evidence type="ECO:0000256" key="6">
    <source>
        <dbReference type="PIRSR" id="PIRSR600821-50"/>
    </source>
</evidence>
<evidence type="ECO:0000256" key="3">
    <source>
        <dbReference type="ARBA" id="ARBA00022898"/>
    </source>
</evidence>
<dbReference type="Proteomes" id="UP000652681">
    <property type="component" value="Unassembled WGS sequence"/>
</dbReference>
<dbReference type="GO" id="GO:0005524">
    <property type="term" value="F:ATP binding"/>
    <property type="evidence" value="ECO:0007669"/>
    <property type="project" value="InterPro"/>
</dbReference>
<evidence type="ECO:0000313" key="10">
    <source>
        <dbReference type="Proteomes" id="UP000652681"/>
    </source>
</evidence>
<reference evidence="9" key="1">
    <citation type="submission" date="2020-09" db="EMBL/GenBank/DDBJ databases">
        <title>Taishania pollutisoli gen. nov., sp. nov., Isolated from Tetrabromobisphenol A-Contaminated Soil.</title>
        <authorList>
            <person name="Chen Q."/>
        </authorList>
    </citation>
    <scope>NUCLEOTIDE SEQUENCE</scope>
    <source>
        <strain evidence="9">CZZ-1</strain>
    </source>
</reference>
<dbReference type="RefSeq" id="WP_163491785.1">
    <property type="nucleotide sequence ID" value="NZ_JACVEL010000002.1"/>
</dbReference>
<accession>A0A8J6PB50</accession>
<dbReference type="InterPro" id="IPR009006">
    <property type="entry name" value="Ala_racemase/Decarboxylase_C"/>
</dbReference>
<dbReference type="SUPFAM" id="SSF50621">
    <property type="entry name" value="Alanine racemase C-terminal domain-like"/>
    <property type="match status" value="1"/>
</dbReference>
<dbReference type="NCBIfam" id="TIGR00492">
    <property type="entry name" value="alr"/>
    <property type="match status" value="1"/>
</dbReference>
<dbReference type="InterPro" id="IPR011079">
    <property type="entry name" value="Ala_racemase_C"/>
</dbReference>
<dbReference type="InterPro" id="IPR035911">
    <property type="entry name" value="MurE/MurF_N"/>
</dbReference>
<dbReference type="HAMAP" id="MF_01201">
    <property type="entry name" value="Ala_racemase"/>
    <property type="match status" value="1"/>
</dbReference>
<dbReference type="EC" id="5.1.1.1" evidence="5"/>
<dbReference type="InterPro" id="IPR036615">
    <property type="entry name" value="Mur_ligase_C_dom_sf"/>
</dbReference>
<dbReference type="GO" id="GO:0008784">
    <property type="term" value="F:alanine racemase activity"/>
    <property type="evidence" value="ECO:0007669"/>
    <property type="project" value="UniProtKB-UniRule"/>
</dbReference>
<feature type="binding site" evidence="5 7">
    <location>
        <position position="521"/>
    </location>
    <ligand>
        <name>substrate</name>
    </ligand>
</feature>
<feature type="domain" description="Alanine racemase C-terminal" evidence="8">
    <location>
        <begin position="628"/>
        <end position="752"/>
    </location>
</feature>
<feature type="modified residue" description="N6-(pyridoxal phosphate)lysine" evidence="5 6">
    <location>
        <position position="423"/>
    </location>
</feature>
<organism evidence="9 10">
    <name type="scientific">Taishania pollutisoli</name>
    <dbReference type="NCBI Taxonomy" id="2766479"/>
    <lineage>
        <taxon>Bacteria</taxon>
        <taxon>Pseudomonadati</taxon>
        <taxon>Bacteroidota</taxon>
        <taxon>Flavobacteriia</taxon>
        <taxon>Flavobacteriales</taxon>
        <taxon>Crocinitomicaceae</taxon>
        <taxon>Taishania</taxon>
    </lineage>
</organism>
<comment type="caution">
    <text evidence="9">The sequence shown here is derived from an EMBL/GenBank/DDBJ whole genome shotgun (WGS) entry which is preliminary data.</text>
</comment>
<evidence type="ECO:0000256" key="2">
    <source>
        <dbReference type="ARBA" id="ARBA00001933"/>
    </source>
</evidence>
<dbReference type="PRINTS" id="PR00992">
    <property type="entry name" value="ALARACEMASE"/>
</dbReference>
<proteinExistence type="inferred from homology"/>
<evidence type="ECO:0000259" key="8">
    <source>
        <dbReference type="SMART" id="SM01005"/>
    </source>
</evidence>
<keyword evidence="4 5" id="KW-0413">Isomerase</keyword>
<comment type="similarity">
    <text evidence="5">Belongs to the alanine racemase family.</text>
</comment>
<dbReference type="InterPro" id="IPR000821">
    <property type="entry name" value="Ala_racemase"/>
</dbReference>
<dbReference type="AlphaFoldDB" id="A0A8J6PB50"/>
<dbReference type="SMART" id="SM01005">
    <property type="entry name" value="Ala_racemase_C"/>
    <property type="match status" value="1"/>
</dbReference>
<keyword evidence="10" id="KW-1185">Reference proteome</keyword>
<feature type="active site" description="Proton acceptor; specific for L-alanine" evidence="5">
    <location>
        <position position="649"/>
    </location>
</feature>
<dbReference type="SUPFAM" id="SSF53623">
    <property type="entry name" value="MurD-like peptide ligases, catalytic domain"/>
    <property type="match status" value="1"/>
</dbReference>
<dbReference type="SUPFAM" id="SSF53244">
    <property type="entry name" value="MurD-like peptide ligases, peptide-binding domain"/>
    <property type="match status" value="1"/>
</dbReference>
<evidence type="ECO:0000256" key="5">
    <source>
        <dbReference type="HAMAP-Rule" id="MF_01201"/>
    </source>
</evidence>
<sequence length="753" mass="84405">MKLSLSNRQLSEIVGGKNGVGENVSSVHSIVYDSRRIATASTSAFFALKGVHSDGHTFIDDAYEKGIRTFVVSENVTEASFPGACFIYVDDTLNALFRLAAYHRRSFKGKVVLISGKIGKTSVKEWLYTLLAPELSVSRSPKSYNSNLGIAISVLEANPVSDVVLIEVKPHEELNPAKINELLHPDLGILTTTEVAGTMFPDAYFEALYKGCTDLFHAERQRAFLNMKTAVRFVNPLKEELYPSEAKRKNVALAHAVALKMGISEPKLQEKMKHLPDLALRMETFEGKNGNFIINDLYNLDADAFRSSLEFQQALAKRKKRAVILGLQETDLPKKQALEELIREFKPDYFFLLNENETFTEQLKDTVILIKGSTSRYLLRIANQLKEKRHHTHLRINLKSLRKNIIAHKQVLPEGTKLMAMMKASGYGSGLDKMVQFVDGYGVDYFGVAFVDEGVAVRNAGIAKPIMVMNTEEDNYEACINHRLEPAIFDFQQLDDFISECIYQGVYDYPIHLKIDTGMRRLGFEPDQLGAVLEIIQSQPEVRIKSVYSHLAESDNLRDRRFTEHQIRQFALAVNKIRQVIDYPFEQHILNSPGIENYPTVDFSMARLGIGMYGISANPSFKRKLEPVISWYSVVSQVKRVAAGQSVGYSRSYYCKTDTIVAVVPVGYADGLRRSLSNGAGYLTINGTKCPIIGKVCMDMVMVDATNAKVKVGDEAEIIGPNCPLEKMAELLGTIPYEVMTSISERVHKVYVE</sequence>
<dbReference type="GO" id="GO:0030632">
    <property type="term" value="P:D-alanine biosynthetic process"/>
    <property type="evidence" value="ECO:0007669"/>
    <property type="project" value="UniProtKB-UniRule"/>
</dbReference>
<dbReference type="GO" id="GO:0016881">
    <property type="term" value="F:acid-amino acid ligase activity"/>
    <property type="evidence" value="ECO:0007669"/>
    <property type="project" value="InterPro"/>
</dbReference>
<dbReference type="SUPFAM" id="SSF63418">
    <property type="entry name" value="MurE/MurF N-terminal domain"/>
    <property type="match status" value="1"/>
</dbReference>
<dbReference type="EMBL" id="JACVEL010000002">
    <property type="protein sequence ID" value="MBC9811562.1"/>
    <property type="molecule type" value="Genomic_DNA"/>
</dbReference>
<evidence type="ECO:0000256" key="7">
    <source>
        <dbReference type="PIRSR" id="PIRSR600821-52"/>
    </source>
</evidence>
<protein>
    <recommendedName>
        <fullName evidence="5">Alanine racemase</fullName>
        <ecNumber evidence="5">5.1.1.1</ecNumber>
    </recommendedName>
</protein>
<dbReference type="Pfam" id="PF01168">
    <property type="entry name" value="Ala_racemase_N"/>
    <property type="match status" value="1"/>
</dbReference>
<dbReference type="PANTHER" id="PTHR30511">
    <property type="entry name" value="ALANINE RACEMASE"/>
    <property type="match status" value="1"/>
</dbReference>
<comment type="cofactor">
    <cofactor evidence="2 5 6">
        <name>pyridoxal 5'-phosphate</name>
        <dbReference type="ChEBI" id="CHEBI:597326"/>
    </cofactor>
</comment>
<name>A0A8J6PB50_9FLAO</name>
<dbReference type="InterPro" id="IPR036565">
    <property type="entry name" value="Mur-like_cat_sf"/>
</dbReference>
<dbReference type="GO" id="GO:0030170">
    <property type="term" value="F:pyridoxal phosphate binding"/>
    <property type="evidence" value="ECO:0007669"/>
    <property type="project" value="UniProtKB-UniRule"/>
</dbReference>
<dbReference type="Gene3D" id="3.90.190.20">
    <property type="entry name" value="Mur ligase, C-terminal domain"/>
    <property type="match status" value="1"/>
</dbReference>
<dbReference type="SUPFAM" id="SSF51419">
    <property type="entry name" value="PLP-binding barrel"/>
    <property type="match status" value="1"/>
</dbReference>